<name>A0ABU3BBE7_9GAMM</name>
<dbReference type="Proteomes" id="UP001259982">
    <property type="component" value="Unassembled WGS sequence"/>
</dbReference>
<keyword evidence="4" id="KW-1185">Reference proteome</keyword>
<comment type="caution">
    <text evidence="3">The sequence shown here is derived from an EMBL/GenBank/DDBJ whole genome shotgun (WGS) entry which is preliminary data.</text>
</comment>
<proteinExistence type="predicted"/>
<gene>
    <name evidence="3" type="primary">traN</name>
    <name evidence="3" type="ORF">RM531_08835</name>
</gene>
<protein>
    <submittedName>
        <fullName evidence="3">Conjugal transfer protein TraN</fullName>
    </submittedName>
</protein>
<dbReference type="InterPro" id="IPR002035">
    <property type="entry name" value="VWF_A"/>
</dbReference>
<feature type="compositionally biased region" description="Basic and acidic residues" evidence="1">
    <location>
        <begin position="88"/>
        <end position="98"/>
    </location>
</feature>
<dbReference type="InterPro" id="IPR036465">
    <property type="entry name" value="vWFA_dom_sf"/>
</dbReference>
<evidence type="ECO:0000259" key="2">
    <source>
        <dbReference type="PROSITE" id="PS50234"/>
    </source>
</evidence>
<dbReference type="Gene3D" id="3.40.50.410">
    <property type="entry name" value="von Willebrand factor, type A domain"/>
    <property type="match status" value="1"/>
</dbReference>
<dbReference type="Pfam" id="PF00092">
    <property type="entry name" value="VWA"/>
    <property type="match status" value="1"/>
</dbReference>
<dbReference type="InterPro" id="IPR014121">
    <property type="entry name" value="TraN_Ftype"/>
</dbReference>
<dbReference type="Pfam" id="PF06986">
    <property type="entry name" value="F_T4SS_TraN"/>
    <property type="match status" value="2"/>
</dbReference>
<dbReference type="PROSITE" id="PS50234">
    <property type="entry name" value="VWFA"/>
    <property type="match status" value="1"/>
</dbReference>
<dbReference type="EMBL" id="JAVRHY010000006">
    <property type="protein sequence ID" value="MDT0618583.1"/>
    <property type="molecule type" value="Genomic_DNA"/>
</dbReference>
<sequence length="1018" mass="111151">MVVLMSATPTIAQAPAGDPEEYLRQGESFGESQRLNAPRPGFSPDSYQITVPNRDGTSTQMDFGTRPDGTTYSPSDIDGLRNSYGDNAETRQQVDNRPPDPAADTVDPVKSDRSRTSMENDPTIARSDQYLQGMERDGGFTAQTQQCQVVEPQDDGSPHVEDPRDCVSVDAPAIAECTIDNELQLSTTDNQAVALTILIEKSDSMRGGNRMEDAASATVAVARALESAVFTEYSVHAYAPGGDDPASADGMASSYSLTAFPENINDPGVITRYAEIEADANSTPTASVMDAAANVLVSSRREPRKLVLVLTDGRPSFEQTCPNAADCNPRGVAEHYAGEVQVAAVGIQSDAVQDDFDLYRVANSSGQIAEAVFEILSEDLGWFEVSNVWKPDTCIETAQEVQNETFSGQIACTAPPDSNGCVEIDGVRVCEGSTFAEQMSEPPVDNVPKVCGAIEVTDVEYCWRDSDGSQQCTNDTDEEAPGPTRCEIYRSDPQCGIKTSQCVESTRNEDGQCYVFEEVWDCGFREAGPNVTRDTEGNIYECDGQSMGCIDGSCMDDPQEENPNFESMATTLQMVEFTAQDEGTCDINNGCELFPGEAYYCKSEVFYGAENCCDDTPEVNFVAYITAAKLAWKGLKSEQMANWMASYGVDYMGYWQSFQSGAYDVYGSISSHFTSAFGSMSESYAGQAAVNQGAASTAEAGSQLGIDSIKQEILNQVQRWMERFAPAMHDALFAEGAQQGGQAVLSDQAQQYIGYASWIMTAYSYYQLAKFAITIIADCQDDEQPLFNIKRDNLRSCHVLGEYCHRDDFFGNCIERRLTGCCFNSPLSRILQQQLHQQPHLGLSWGDVRNPSCAAIPLETMAQVRWEDVDLSEWTDILYETGIAPRAADMQAAGARDQKTANVDDPNYYQPPDSDERYDRRSTDPESGDQSFDFSEIRDKNVEEMRRRTDSADEANNGENNQPNGGAAQNPDAGAASRAYAVPPSGRAALQIEQDANGDGRIDIRDGVCSLFNNCQTQ</sequence>
<feature type="region of interest" description="Disordered" evidence="1">
    <location>
        <begin position="890"/>
        <end position="994"/>
    </location>
</feature>
<organism evidence="3 4">
    <name type="scientific">Spectribacter acetivorans</name>
    <dbReference type="NCBI Taxonomy" id="3075603"/>
    <lineage>
        <taxon>Bacteria</taxon>
        <taxon>Pseudomonadati</taxon>
        <taxon>Pseudomonadota</taxon>
        <taxon>Gammaproteobacteria</taxon>
        <taxon>Salinisphaerales</taxon>
        <taxon>Salinisphaeraceae</taxon>
        <taxon>Spectribacter</taxon>
    </lineage>
</organism>
<feature type="compositionally biased region" description="Polar residues" evidence="1">
    <location>
        <begin position="45"/>
        <end position="74"/>
    </location>
</feature>
<dbReference type="RefSeq" id="WP_311658726.1">
    <property type="nucleotide sequence ID" value="NZ_JAVRHY010000006.1"/>
</dbReference>
<feature type="region of interest" description="Disordered" evidence="1">
    <location>
        <begin position="1"/>
        <end position="127"/>
    </location>
</feature>
<accession>A0ABU3BBE7</accession>
<feature type="compositionally biased region" description="Basic and acidic residues" evidence="1">
    <location>
        <begin position="914"/>
        <end position="924"/>
    </location>
</feature>
<reference evidence="3 4" key="1">
    <citation type="submission" date="2023-09" db="EMBL/GenBank/DDBJ databases">
        <authorList>
            <person name="Rey-Velasco X."/>
        </authorList>
    </citation>
    <scope>NUCLEOTIDE SEQUENCE [LARGE SCALE GENOMIC DNA]</scope>
    <source>
        <strain evidence="3 4">P385</strain>
    </source>
</reference>
<feature type="compositionally biased region" description="Basic and acidic residues" evidence="1">
    <location>
        <begin position="107"/>
        <end position="118"/>
    </location>
</feature>
<feature type="domain" description="VWFA" evidence="2">
    <location>
        <begin position="194"/>
        <end position="401"/>
    </location>
</feature>
<evidence type="ECO:0000313" key="3">
    <source>
        <dbReference type="EMBL" id="MDT0618583.1"/>
    </source>
</evidence>
<evidence type="ECO:0000313" key="4">
    <source>
        <dbReference type="Proteomes" id="UP001259982"/>
    </source>
</evidence>
<feature type="compositionally biased region" description="Basic and acidic residues" evidence="1">
    <location>
        <begin position="935"/>
        <end position="951"/>
    </location>
</feature>
<evidence type="ECO:0000256" key="1">
    <source>
        <dbReference type="SAM" id="MobiDB-lite"/>
    </source>
</evidence>
<dbReference type="SUPFAM" id="SSF53300">
    <property type="entry name" value="vWA-like"/>
    <property type="match status" value="1"/>
</dbReference>